<comment type="catalytic activity">
    <reaction evidence="13">
        <text>D-fructose(out) = D-fructose(in)</text>
        <dbReference type="Rhea" id="RHEA:60372"/>
        <dbReference type="ChEBI" id="CHEBI:37721"/>
    </reaction>
    <physiologicalReaction direction="left-to-right" evidence="13">
        <dbReference type="Rhea" id="RHEA:60373"/>
    </physiologicalReaction>
</comment>
<feature type="transmembrane region" description="Helical" evidence="16">
    <location>
        <begin position="678"/>
        <end position="698"/>
    </location>
</feature>
<dbReference type="Proteomes" id="UP000041254">
    <property type="component" value="Unassembled WGS sequence"/>
</dbReference>
<dbReference type="InterPro" id="IPR050814">
    <property type="entry name" value="Myo-inositol_Transporter"/>
</dbReference>
<comment type="similarity">
    <text evidence="2">Belongs to the major facilitator superfamily. Sugar transporter (TC 2.A.1.1) family.</text>
</comment>
<dbReference type="Pfam" id="PF00083">
    <property type="entry name" value="Sugar_tr"/>
    <property type="match status" value="2"/>
</dbReference>
<dbReference type="SUPFAM" id="SSF103473">
    <property type="entry name" value="MFS general substrate transporter"/>
    <property type="match status" value="1"/>
</dbReference>
<gene>
    <name evidence="18" type="ORF">Vbra_21888</name>
</gene>
<dbReference type="PRINTS" id="PR00171">
    <property type="entry name" value="SUGRTRNSPORT"/>
</dbReference>
<evidence type="ECO:0000259" key="17">
    <source>
        <dbReference type="PROSITE" id="PS50850"/>
    </source>
</evidence>
<evidence type="ECO:0000256" key="3">
    <source>
        <dbReference type="ARBA" id="ARBA00011738"/>
    </source>
</evidence>
<sequence>MEGTNSGKDENSTEAPSVIDIAADSSRASRESSGGTSPADADMMDDTPINSDRHPSPNHRPSFPSFESGGSPQKEGSYRAIPPPLSALPSLPRPEGSAHLFGKATTVRRDRGQEQKRLLSTEGYFGPDDDEEDDTPGETAGNERAGRGGEDDGADDGEPEDRSDSPSIGRARLPAVRAGRMTPMTILAVAFTTLTGLLMGYDLCVVAVVLQPIQVDFKLCGDAFTCTRKELFVSMVAPGAMVGSLVGGVLSDRWGRRTTLAISALCFIIGAILLSEAATYAFLLQGRIAIGLGVGIGFATGSTYIAEIATREHRGRMVVCQEIAQCVGCLLAYAAGWFVGEHAWRWLLGAAGIAAFVQLMAVMVLPESPRWYVGRGQLEKAAVVLKQLGVGQTGRNQEEEHLLIQREIKEILRDWESQTQQQHSPSASPSMRAAERQSPHRKVVFEIESHDLDDDTEGGGPSPRLNTPKGREGEIEMTTATQNGGHTPDASPPPSPSERTALEQPSSPPGGCGSWGLLARHWPQVWVALGCAVCQNLTAANTVLYYSQDIFRLAGVCDPFLAGVGIGIAKVLGVSMTFVLVERQGRRWLLLWGSTGTFICHIVFALVFASGPTLRSSSGVQSACAAGGEGEGEGVLASLHVTVAVLTMLFYMFCWNISWAGLMFVVASEVLPTAIRGLGMGLVILTFWSCAFFVQLTLESLFDLVTESGTFAIFAMTNLLVILFVHWEIPETSGMSLESISQGFKKPRKGGRGHHSHH</sequence>
<evidence type="ECO:0000256" key="6">
    <source>
        <dbReference type="ARBA" id="ARBA00022989"/>
    </source>
</evidence>
<evidence type="ECO:0000313" key="18">
    <source>
        <dbReference type="EMBL" id="CEM21943.1"/>
    </source>
</evidence>
<evidence type="ECO:0000256" key="7">
    <source>
        <dbReference type="ARBA" id="ARBA00023136"/>
    </source>
</evidence>
<feature type="transmembrane region" description="Helical" evidence="16">
    <location>
        <begin position="643"/>
        <end position="666"/>
    </location>
</feature>
<evidence type="ECO:0000256" key="2">
    <source>
        <dbReference type="ARBA" id="ARBA00010992"/>
    </source>
</evidence>
<accession>A0A0G4G289</accession>
<feature type="transmembrane region" description="Helical" evidence="16">
    <location>
        <begin position="186"/>
        <end position="211"/>
    </location>
</feature>
<feature type="transmembrane region" description="Helical" evidence="16">
    <location>
        <begin position="231"/>
        <end position="250"/>
    </location>
</feature>
<dbReference type="PANTHER" id="PTHR48020:SF12">
    <property type="entry name" value="PROTON MYO-INOSITOL COTRANSPORTER"/>
    <property type="match status" value="1"/>
</dbReference>
<dbReference type="VEuPathDB" id="CryptoDB:Vbra_21888"/>
<keyword evidence="5 16" id="KW-0812">Transmembrane</keyword>
<dbReference type="InterPro" id="IPR005828">
    <property type="entry name" value="MFS_sugar_transport-like"/>
</dbReference>
<dbReference type="InterPro" id="IPR005829">
    <property type="entry name" value="Sugar_transporter_CS"/>
</dbReference>
<dbReference type="OrthoDB" id="330209at2759"/>
<comment type="catalytic activity">
    <reaction evidence="12">
        <text>D-glucosamine(out) = D-glucosamine(in)</text>
        <dbReference type="Rhea" id="RHEA:78423"/>
        <dbReference type="ChEBI" id="CHEBI:58723"/>
    </reaction>
    <physiologicalReaction direction="left-to-right" evidence="12">
        <dbReference type="Rhea" id="RHEA:78424"/>
    </physiologicalReaction>
</comment>
<feature type="compositionally biased region" description="Low complexity" evidence="15">
    <location>
        <begin position="61"/>
        <end position="72"/>
    </location>
</feature>
<feature type="transmembrane region" description="Helical" evidence="16">
    <location>
        <begin position="318"/>
        <end position="340"/>
    </location>
</feature>
<comment type="subunit">
    <text evidence="3">Homodimer.</text>
</comment>
<keyword evidence="4" id="KW-0813">Transport</keyword>
<dbReference type="InterPro" id="IPR020846">
    <property type="entry name" value="MFS_dom"/>
</dbReference>
<keyword evidence="7 16" id="KW-0472">Membrane</keyword>
<dbReference type="PROSITE" id="PS00216">
    <property type="entry name" value="SUGAR_TRANSPORT_1"/>
    <property type="match status" value="1"/>
</dbReference>
<feature type="compositionally biased region" description="Basic and acidic residues" evidence="15">
    <location>
        <begin position="433"/>
        <end position="450"/>
    </location>
</feature>
<evidence type="ECO:0000256" key="4">
    <source>
        <dbReference type="ARBA" id="ARBA00022448"/>
    </source>
</evidence>
<comment type="catalytic activity">
    <reaction evidence="8">
        <text>D-galactose(in) = D-galactose(out)</text>
        <dbReference type="Rhea" id="RHEA:34915"/>
        <dbReference type="ChEBI" id="CHEBI:4139"/>
    </reaction>
    <physiologicalReaction direction="right-to-left" evidence="8">
        <dbReference type="Rhea" id="RHEA:34917"/>
    </physiologicalReaction>
</comment>
<comment type="catalytic activity">
    <reaction evidence="9">
        <text>D-glucose(out) = D-glucose(in)</text>
        <dbReference type="Rhea" id="RHEA:60376"/>
        <dbReference type="ChEBI" id="CHEBI:4167"/>
    </reaction>
    <physiologicalReaction direction="left-to-right" evidence="9">
        <dbReference type="Rhea" id="RHEA:60377"/>
    </physiologicalReaction>
</comment>
<evidence type="ECO:0000256" key="5">
    <source>
        <dbReference type="ARBA" id="ARBA00022692"/>
    </source>
</evidence>
<feature type="transmembrane region" description="Helical" evidence="16">
    <location>
        <begin position="262"/>
        <end position="282"/>
    </location>
</feature>
<comment type="catalytic activity">
    <reaction evidence="10">
        <text>D-xylose(out) = D-xylose(in)</text>
        <dbReference type="Rhea" id="RHEA:78427"/>
        <dbReference type="ChEBI" id="CHEBI:53455"/>
    </reaction>
    <physiologicalReaction direction="left-to-right" evidence="10">
        <dbReference type="Rhea" id="RHEA:78428"/>
    </physiologicalReaction>
</comment>
<evidence type="ECO:0000256" key="14">
    <source>
        <dbReference type="ARBA" id="ARBA00044780"/>
    </source>
</evidence>
<dbReference type="GO" id="GO:0016020">
    <property type="term" value="C:membrane"/>
    <property type="evidence" value="ECO:0007669"/>
    <property type="project" value="UniProtKB-SubCell"/>
</dbReference>
<dbReference type="AlphaFoldDB" id="A0A0G4G289"/>
<dbReference type="GO" id="GO:0022857">
    <property type="term" value="F:transmembrane transporter activity"/>
    <property type="evidence" value="ECO:0007669"/>
    <property type="project" value="InterPro"/>
</dbReference>
<feature type="compositionally biased region" description="Polar residues" evidence="15">
    <location>
        <begin position="417"/>
        <end position="429"/>
    </location>
</feature>
<evidence type="ECO:0000256" key="13">
    <source>
        <dbReference type="ARBA" id="ARBA00044710"/>
    </source>
</evidence>
<feature type="compositionally biased region" description="Acidic residues" evidence="15">
    <location>
        <begin position="127"/>
        <end position="136"/>
    </location>
</feature>
<reference evidence="18 19" key="1">
    <citation type="submission" date="2014-11" db="EMBL/GenBank/DDBJ databases">
        <authorList>
            <person name="Zhu J."/>
            <person name="Qi W."/>
            <person name="Song R."/>
        </authorList>
    </citation>
    <scope>NUCLEOTIDE SEQUENCE [LARGE SCALE GENOMIC DNA]</scope>
</reference>
<evidence type="ECO:0000256" key="1">
    <source>
        <dbReference type="ARBA" id="ARBA00004141"/>
    </source>
</evidence>
<evidence type="ECO:0000256" key="12">
    <source>
        <dbReference type="ARBA" id="ARBA00044668"/>
    </source>
</evidence>
<keyword evidence="19" id="KW-1185">Reference proteome</keyword>
<evidence type="ECO:0000256" key="10">
    <source>
        <dbReference type="ARBA" id="ARBA00044656"/>
    </source>
</evidence>
<feature type="region of interest" description="Disordered" evidence="15">
    <location>
        <begin position="416"/>
        <end position="509"/>
    </location>
</feature>
<evidence type="ECO:0000256" key="8">
    <source>
        <dbReference type="ARBA" id="ARBA00044637"/>
    </source>
</evidence>
<dbReference type="EMBL" id="CDMY01000546">
    <property type="protein sequence ID" value="CEM21943.1"/>
    <property type="molecule type" value="Genomic_DNA"/>
</dbReference>
<dbReference type="PANTHER" id="PTHR48020">
    <property type="entry name" value="PROTON MYO-INOSITOL COTRANSPORTER"/>
    <property type="match status" value="1"/>
</dbReference>
<comment type="catalytic activity">
    <reaction evidence="11">
        <text>D-mannose(out) = D-mannose(in)</text>
        <dbReference type="Rhea" id="RHEA:78391"/>
        <dbReference type="ChEBI" id="CHEBI:4208"/>
    </reaction>
    <physiologicalReaction direction="left-to-right" evidence="11">
        <dbReference type="Rhea" id="RHEA:78392"/>
    </physiologicalReaction>
</comment>
<protein>
    <recommendedName>
        <fullName evidence="14">Hexose transporter 1</fullName>
    </recommendedName>
</protein>
<feature type="transmembrane region" description="Helical" evidence="16">
    <location>
        <begin position="288"/>
        <end position="306"/>
    </location>
</feature>
<evidence type="ECO:0000256" key="9">
    <source>
        <dbReference type="ARBA" id="ARBA00044648"/>
    </source>
</evidence>
<comment type="subcellular location">
    <subcellularLocation>
        <location evidence="1">Membrane</location>
        <topology evidence="1">Multi-pass membrane protein</topology>
    </subcellularLocation>
</comment>
<feature type="transmembrane region" description="Helical" evidence="16">
    <location>
        <begin position="525"/>
        <end position="547"/>
    </location>
</feature>
<dbReference type="Gene3D" id="1.20.1250.20">
    <property type="entry name" value="MFS general substrate transporter like domains"/>
    <property type="match status" value="2"/>
</dbReference>
<dbReference type="PROSITE" id="PS50850">
    <property type="entry name" value="MFS"/>
    <property type="match status" value="1"/>
</dbReference>
<dbReference type="STRING" id="1169540.A0A0G4G289"/>
<evidence type="ECO:0000256" key="11">
    <source>
        <dbReference type="ARBA" id="ARBA00044662"/>
    </source>
</evidence>
<evidence type="ECO:0000256" key="15">
    <source>
        <dbReference type="SAM" id="MobiDB-lite"/>
    </source>
</evidence>
<dbReference type="InterPro" id="IPR036259">
    <property type="entry name" value="MFS_trans_sf"/>
</dbReference>
<organism evidence="18 19">
    <name type="scientific">Vitrella brassicaformis (strain CCMP3155)</name>
    <dbReference type="NCBI Taxonomy" id="1169540"/>
    <lineage>
        <taxon>Eukaryota</taxon>
        <taxon>Sar</taxon>
        <taxon>Alveolata</taxon>
        <taxon>Colpodellida</taxon>
        <taxon>Vitrellaceae</taxon>
        <taxon>Vitrella</taxon>
    </lineage>
</organism>
<feature type="region of interest" description="Disordered" evidence="15">
    <location>
        <begin position="1"/>
        <end position="174"/>
    </location>
</feature>
<keyword evidence="6 16" id="KW-1133">Transmembrane helix</keyword>
<feature type="compositionally biased region" description="Acidic residues" evidence="15">
    <location>
        <begin position="151"/>
        <end position="161"/>
    </location>
</feature>
<proteinExistence type="inferred from homology"/>
<feature type="transmembrane region" description="Helical" evidence="16">
    <location>
        <begin position="346"/>
        <end position="365"/>
    </location>
</feature>
<feature type="transmembrane region" description="Helical" evidence="16">
    <location>
        <begin position="559"/>
        <end position="581"/>
    </location>
</feature>
<name>A0A0G4G289_VITBC</name>
<dbReference type="InParanoid" id="A0A0G4G289"/>
<feature type="compositionally biased region" description="Low complexity" evidence="15">
    <location>
        <begin position="17"/>
        <end position="37"/>
    </location>
</feature>
<dbReference type="PhylomeDB" id="A0A0G4G289"/>
<evidence type="ECO:0000256" key="16">
    <source>
        <dbReference type="SAM" id="Phobius"/>
    </source>
</evidence>
<dbReference type="OMA" id="FICHIVF"/>
<feature type="transmembrane region" description="Helical" evidence="16">
    <location>
        <begin position="710"/>
        <end position="729"/>
    </location>
</feature>
<feature type="domain" description="Major facilitator superfamily (MFS) profile" evidence="17">
    <location>
        <begin position="188"/>
        <end position="733"/>
    </location>
</feature>
<evidence type="ECO:0000313" key="19">
    <source>
        <dbReference type="Proteomes" id="UP000041254"/>
    </source>
</evidence>
<feature type="compositionally biased region" description="Basic and acidic residues" evidence="15">
    <location>
        <begin position="107"/>
        <end position="119"/>
    </location>
</feature>
<feature type="transmembrane region" description="Helical" evidence="16">
    <location>
        <begin position="588"/>
        <end position="609"/>
    </location>
</feature>
<dbReference type="InterPro" id="IPR003663">
    <property type="entry name" value="Sugar/inositol_transpt"/>
</dbReference>